<dbReference type="GO" id="GO:0006955">
    <property type="term" value="P:immune response"/>
    <property type="evidence" value="ECO:0007669"/>
    <property type="project" value="InterPro"/>
</dbReference>
<protein>
    <recommendedName>
        <fullName evidence="3">Chemokine interleukin-8-like domain-containing protein</fullName>
    </recommendedName>
</protein>
<feature type="domain" description="Chemokine interleukin-8-like" evidence="3">
    <location>
        <begin position="31"/>
        <end position="73"/>
    </location>
</feature>
<comment type="caution">
    <text evidence="4">The sequence shown here is derived from an EMBL/GenBank/DDBJ whole genome shotgun (WGS) entry which is preliminary data.</text>
</comment>
<dbReference type="InterPro" id="IPR036048">
    <property type="entry name" value="Interleukin_8-like_sf"/>
</dbReference>
<name>A0A9Q1JB51_SYNKA</name>
<evidence type="ECO:0000256" key="1">
    <source>
        <dbReference type="ARBA" id="ARBA00022514"/>
    </source>
</evidence>
<accession>A0A9Q1JB51</accession>
<keyword evidence="1" id="KW-0202">Cytokine</keyword>
<feature type="chain" id="PRO_5040147174" description="Chemokine interleukin-8-like domain-containing protein" evidence="2">
    <location>
        <begin position="26"/>
        <end position="96"/>
    </location>
</feature>
<dbReference type="SUPFAM" id="SSF54117">
    <property type="entry name" value="Interleukin 8-like chemokines"/>
    <property type="match status" value="1"/>
</dbReference>
<dbReference type="InterPro" id="IPR001811">
    <property type="entry name" value="Chemokine_IL8-like_dom"/>
</dbReference>
<dbReference type="Gene3D" id="2.40.50.40">
    <property type="match status" value="1"/>
</dbReference>
<dbReference type="OrthoDB" id="8900217at2759"/>
<keyword evidence="2" id="KW-0732">Signal</keyword>
<evidence type="ECO:0000256" key="2">
    <source>
        <dbReference type="SAM" id="SignalP"/>
    </source>
</evidence>
<keyword evidence="5" id="KW-1185">Reference proteome</keyword>
<evidence type="ECO:0000259" key="3">
    <source>
        <dbReference type="Pfam" id="PF00048"/>
    </source>
</evidence>
<dbReference type="EMBL" id="JAINUF010000002">
    <property type="protein sequence ID" value="KAJ8375902.1"/>
    <property type="molecule type" value="Genomic_DNA"/>
</dbReference>
<dbReference type="GO" id="GO:0008009">
    <property type="term" value="F:chemokine activity"/>
    <property type="evidence" value="ECO:0007669"/>
    <property type="project" value="InterPro"/>
</dbReference>
<dbReference type="AlphaFoldDB" id="A0A9Q1JB51"/>
<dbReference type="Pfam" id="PF00048">
    <property type="entry name" value="IL8"/>
    <property type="match status" value="1"/>
</dbReference>
<sequence>MRLSVAAATAVLLLCAAAWIPRISATNGPSSNCCLKISKTRLRLANIVDYTVQKEGQCPVNAIVFRTCKGKTVDRGLEFGLMRLTLVGYLTALSVM</sequence>
<dbReference type="Proteomes" id="UP001152622">
    <property type="component" value="Chromosome 2"/>
</dbReference>
<feature type="signal peptide" evidence="2">
    <location>
        <begin position="1"/>
        <end position="25"/>
    </location>
</feature>
<reference evidence="4" key="1">
    <citation type="journal article" date="2023" name="Science">
        <title>Genome structures resolve the early diversification of teleost fishes.</title>
        <authorList>
            <person name="Parey E."/>
            <person name="Louis A."/>
            <person name="Montfort J."/>
            <person name="Bouchez O."/>
            <person name="Roques C."/>
            <person name="Iampietro C."/>
            <person name="Lluch J."/>
            <person name="Castinel A."/>
            <person name="Donnadieu C."/>
            <person name="Desvignes T."/>
            <person name="Floi Bucao C."/>
            <person name="Jouanno E."/>
            <person name="Wen M."/>
            <person name="Mejri S."/>
            <person name="Dirks R."/>
            <person name="Jansen H."/>
            <person name="Henkel C."/>
            <person name="Chen W.J."/>
            <person name="Zahm M."/>
            <person name="Cabau C."/>
            <person name="Klopp C."/>
            <person name="Thompson A.W."/>
            <person name="Robinson-Rechavi M."/>
            <person name="Braasch I."/>
            <person name="Lecointre G."/>
            <person name="Bobe J."/>
            <person name="Postlethwait J.H."/>
            <person name="Berthelot C."/>
            <person name="Roest Crollius H."/>
            <person name="Guiguen Y."/>
        </authorList>
    </citation>
    <scope>NUCLEOTIDE SEQUENCE</scope>
    <source>
        <strain evidence="4">WJC10195</strain>
    </source>
</reference>
<dbReference type="GO" id="GO:0005615">
    <property type="term" value="C:extracellular space"/>
    <property type="evidence" value="ECO:0007669"/>
    <property type="project" value="UniProtKB-KW"/>
</dbReference>
<proteinExistence type="predicted"/>
<gene>
    <name evidence="4" type="ORF">SKAU_G00064820</name>
</gene>
<evidence type="ECO:0000313" key="4">
    <source>
        <dbReference type="EMBL" id="KAJ8375902.1"/>
    </source>
</evidence>
<organism evidence="4 5">
    <name type="scientific">Synaphobranchus kaupii</name>
    <name type="common">Kaup's arrowtooth eel</name>
    <dbReference type="NCBI Taxonomy" id="118154"/>
    <lineage>
        <taxon>Eukaryota</taxon>
        <taxon>Metazoa</taxon>
        <taxon>Chordata</taxon>
        <taxon>Craniata</taxon>
        <taxon>Vertebrata</taxon>
        <taxon>Euteleostomi</taxon>
        <taxon>Actinopterygii</taxon>
        <taxon>Neopterygii</taxon>
        <taxon>Teleostei</taxon>
        <taxon>Anguilliformes</taxon>
        <taxon>Synaphobranchidae</taxon>
        <taxon>Synaphobranchus</taxon>
    </lineage>
</organism>
<evidence type="ECO:0000313" key="5">
    <source>
        <dbReference type="Proteomes" id="UP001152622"/>
    </source>
</evidence>